<gene>
    <name evidence="1" type="ORF">PACLA_8A027925</name>
</gene>
<dbReference type="EMBL" id="CACRXK020002028">
    <property type="protein sequence ID" value="CAB3992341.1"/>
    <property type="molecule type" value="Genomic_DNA"/>
</dbReference>
<dbReference type="AlphaFoldDB" id="A0A6S7H8J4"/>
<keyword evidence="2" id="KW-1185">Reference proteome</keyword>
<accession>A0A6S7H8J4</accession>
<evidence type="ECO:0000313" key="2">
    <source>
        <dbReference type="Proteomes" id="UP001152795"/>
    </source>
</evidence>
<feature type="non-terminal residue" evidence="1">
    <location>
        <position position="1"/>
    </location>
</feature>
<evidence type="ECO:0000313" key="1">
    <source>
        <dbReference type="EMBL" id="CAB3992341.1"/>
    </source>
</evidence>
<protein>
    <submittedName>
        <fullName evidence="1">Uncharacterized protein</fullName>
    </submittedName>
</protein>
<sequence length="120" mass="13266">MSARFVVSKTDGGIPETIQENAEDTENVEIIVEDNKELDGNTNIRNDIFGGVNPEDECHAPLYNKQDEDTTTGTLPLYEADMLKRPKVSILLSQLASYEAVQAAPTQVDQEGKTALKRKQ</sequence>
<organism evidence="1 2">
    <name type="scientific">Paramuricea clavata</name>
    <name type="common">Red gorgonian</name>
    <name type="synonym">Violescent sea-whip</name>
    <dbReference type="NCBI Taxonomy" id="317549"/>
    <lineage>
        <taxon>Eukaryota</taxon>
        <taxon>Metazoa</taxon>
        <taxon>Cnidaria</taxon>
        <taxon>Anthozoa</taxon>
        <taxon>Octocorallia</taxon>
        <taxon>Malacalcyonacea</taxon>
        <taxon>Plexauridae</taxon>
        <taxon>Paramuricea</taxon>
    </lineage>
</organism>
<comment type="caution">
    <text evidence="1">The sequence shown here is derived from an EMBL/GenBank/DDBJ whole genome shotgun (WGS) entry which is preliminary data.</text>
</comment>
<dbReference type="Proteomes" id="UP001152795">
    <property type="component" value="Unassembled WGS sequence"/>
</dbReference>
<reference evidence="1" key="1">
    <citation type="submission" date="2020-04" db="EMBL/GenBank/DDBJ databases">
        <authorList>
            <person name="Alioto T."/>
            <person name="Alioto T."/>
            <person name="Gomez Garrido J."/>
        </authorList>
    </citation>
    <scope>NUCLEOTIDE SEQUENCE</scope>
    <source>
        <strain evidence="1">A484AB</strain>
    </source>
</reference>
<proteinExistence type="predicted"/>
<name>A0A6S7H8J4_PARCT</name>